<dbReference type="InterPro" id="IPR046342">
    <property type="entry name" value="CBS_dom_sf"/>
</dbReference>
<evidence type="ECO:0000313" key="5">
    <source>
        <dbReference type="Proteomes" id="UP000037151"/>
    </source>
</evidence>
<dbReference type="PANTHER" id="PTHR43080:SF2">
    <property type="entry name" value="CBS DOMAIN-CONTAINING PROTEIN"/>
    <property type="match status" value="1"/>
</dbReference>
<gene>
    <name evidence="4" type="ORF">IQ63_30085</name>
</gene>
<dbReference type="InterPro" id="IPR051257">
    <property type="entry name" value="Diverse_CBS-Domain"/>
</dbReference>
<dbReference type="OrthoDB" id="9789996at2"/>
<dbReference type="Proteomes" id="UP000037151">
    <property type="component" value="Unassembled WGS sequence"/>
</dbReference>
<accession>A0A0L0JWT2</accession>
<dbReference type="PROSITE" id="PS51371">
    <property type="entry name" value="CBS"/>
    <property type="match status" value="2"/>
</dbReference>
<name>A0A0L0JWT2_9ACTN</name>
<reference evidence="5" key="1">
    <citation type="submission" date="2014-07" db="EMBL/GenBank/DDBJ databases">
        <title>Genome sequencing of plant-pathogenic Streptomyces species.</title>
        <authorList>
            <person name="Harrison J."/>
            <person name="Sapp M."/>
            <person name="Thwaites R."/>
            <person name="Studholme D.J."/>
        </authorList>
    </citation>
    <scope>NUCLEOTIDE SEQUENCE [LARGE SCALE GENOMIC DNA]</scope>
    <source>
        <strain evidence="5">NCPPB 4445</strain>
    </source>
</reference>
<comment type="caution">
    <text evidence="4">The sequence shown here is derived from an EMBL/GenBank/DDBJ whole genome shotgun (WGS) entry which is preliminary data.</text>
</comment>
<dbReference type="AlphaFoldDB" id="A0A0L0JWT2"/>
<dbReference type="RefSeq" id="WP_050373416.1">
    <property type="nucleotide sequence ID" value="NZ_KQ257829.1"/>
</dbReference>
<proteinExistence type="predicted"/>
<dbReference type="SUPFAM" id="SSF54631">
    <property type="entry name" value="CBS-domain pair"/>
    <property type="match status" value="1"/>
</dbReference>
<feature type="domain" description="CBS" evidence="3">
    <location>
        <begin position="8"/>
        <end position="66"/>
    </location>
</feature>
<evidence type="ECO:0000256" key="1">
    <source>
        <dbReference type="ARBA" id="ARBA00023122"/>
    </source>
</evidence>
<evidence type="ECO:0000256" key="2">
    <source>
        <dbReference type="PROSITE-ProRule" id="PRU00703"/>
    </source>
</evidence>
<sequence>MTTAREIMTPDAVCVDERESVAEAARRMTGLDVGALPICGADDRLKGVLTDRDIVTKVLGMGLSPEKCTVGELAQGEIVTIGADDEAQEILRTMAAHKVRRLPVLDQGRLVGMVAQADVARALPNPQVGELLEALSTE</sequence>
<dbReference type="EMBL" id="JPPY01000169">
    <property type="protein sequence ID" value="KND29994.1"/>
    <property type="molecule type" value="Genomic_DNA"/>
</dbReference>
<protein>
    <submittedName>
        <fullName evidence="4">Histidine kinase</fullName>
    </submittedName>
</protein>
<dbReference type="Gene3D" id="3.10.580.10">
    <property type="entry name" value="CBS-domain"/>
    <property type="match status" value="1"/>
</dbReference>
<keyword evidence="1 2" id="KW-0129">CBS domain</keyword>
<dbReference type="CDD" id="cd04622">
    <property type="entry name" value="CBS_pair_HRP1_like"/>
    <property type="match status" value="1"/>
</dbReference>
<dbReference type="PANTHER" id="PTHR43080">
    <property type="entry name" value="CBS DOMAIN-CONTAINING PROTEIN CBSX3, MITOCHONDRIAL"/>
    <property type="match status" value="1"/>
</dbReference>
<keyword evidence="4" id="KW-0418">Kinase</keyword>
<evidence type="ECO:0000259" key="3">
    <source>
        <dbReference type="PROSITE" id="PS51371"/>
    </source>
</evidence>
<dbReference type="SMART" id="SM00116">
    <property type="entry name" value="CBS"/>
    <property type="match status" value="2"/>
</dbReference>
<dbReference type="InterPro" id="IPR000644">
    <property type="entry name" value="CBS_dom"/>
</dbReference>
<organism evidence="4 5">
    <name type="scientific">Streptomyces acidiscabies</name>
    <dbReference type="NCBI Taxonomy" id="42234"/>
    <lineage>
        <taxon>Bacteria</taxon>
        <taxon>Bacillati</taxon>
        <taxon>Actinomycetota</taxon>
        <taxon>Actinomycetes</taxon>
        <taxon>Kitasatosporales</taxon>
        <taxon>Streptomycetaceae</taxon>
        <taxon>Streptomyces</taxon>
    </lineage>
</organism>
<dbReference type="GO" id="GO:0016301">
    <property type="term" value="F:kinase activity"/>
    <property type="evidence" value="ECO:0007669"/>
    <property type="project" value="UniProtKB-KW"/>
</dbReference>
<keyword evidence="4" id="KW-0808">Transferase</keyword>
<feature type="domain" description="CBS" evidence="3">
    <location>
        <begin position="73"/>
        <end position="131"/>
    </location>
</feature>
<dbReference type="Pfam" id="PF00571">
    <property type="entry name" value="CBS"/>
    <property type="match status" value="2"/>
</dbReference>
<evidence type="ECO:0000313" key="4">
    <source>
        <dbReference type="EMBL" id="KND29994.1"/>
    </source>
</evidence>